<accession>A0ABS7DPB6</accession>
<evidence type="ECO:0000313" key="2">
    <source>
        <dbReference type="EMBL" id="MBW7573161.1"/>
    </source>
</evidence>
<dbReference type="Proteomes" id="UP000719942">
    <property type="component" value="Unassembled WGS sequence"/>
</dbReference>
<dbReference type="RefSeq" id="WP_219965554.1">
    <property type="nucleotide sequence ID" value="NZ_JAGFNZ010000003.1"/>
</dbReference>
<keyword evidence="3" id="KW-1185">Reference proteome</keyword>
<evidence type="ECO:0000256" key="1">
    <source>
        <dbReference type="SAM" id="Coils"/>
    </source>
</evidence>
<comment type="caution">
    <text evidence="2">The sequence shown here is derived from an EMBL/GenBank/DDBJ whole genome shotgun (WGS) entry which is preliminary data.</text>
</comment>
<organism evidence="2 3">
    <name type="scientific">Caproiciproducens faecalis</name>
    <dbReference type="NCBI Taxonomy" id="2820301"/>
    <lineage>
        <taxon>Bacteria</taxon>
        <taxon>Bacillati</taxon>
        <taxon>Bacillota</taxon>
        <taxon>Clostridia</taxon>
        <taxon>Eubacteriales</taxon>
        <taxon>Acutalibacteraceae</taxon>
        <taxon>Caproiciproducens</taxon>
    </lineage>
</organism>
<protein>
    <submittedName>
        <fullName evidence="2">Uncharacterized protein</fullName>
    </submittedName>
</protein>
<evidence type="ECO:0000313" key="3">
    <source>
        <dbReference type="Proteomes" id="UP000719942"/>
    </source>
</evidence>
<feature type="coiled-coil region" evidence="1">
    <location>
        <begin position="67"/>
        <end position="94"/>
    </location>
</feature>
<keyword evidence="1" id="KW-0175">Coiled coil</keyword>
<dbReference type="EMBL" id="JAGFNZ010000003">
    <property type="protein sequence ID" value="MBW7573161.1"/>
    <property type="molecule type" value="Genomic_DNA"/>
</dbReference>
<sequence>MMIQEFESRTGFYPSQDLYSFIEAAYMESNLDKDAFCNAYKQNENGMADAIARKASIAKITASDKAEKENVEKISGLEKEVERLKAQLDREQEWKLYDGDRNVKQDDYERLASSVPNTAYYMTDEEAKDWICSEFDFDRDKITILHEIDEYEINRHRQVRKTGRKIDRRPVYCATDYHYIRFNTSHWYYEVWNDTLCPFYD</sequence>
<reference evidence="2 3" key="1">
    <citation type="submission" date="2021-03" db="EMBL/GenBank/DDBJ databases">
        <title>Caproiciproducens sp. nov. isolated from feces of cow.</title>
        <authorList>
            <person name="Choi J.-Y."/>
        </authorList>
    </citation>
    <scope>NUCLEOTIDE SEQUENCE [LARGE SCALE GENOMIC DNA]</scope>
    <source>
        <strain evidence="2 3">AGMB10547</strain>
    </source>
</reference>
<name>A0ABS7DPB6_9FIRM</name>
<gene>
    <name evidence="2" type="ORF">J5W02_10090</name>
</gene>
<proteinExistence type="predicted"/>